<dbReference type="PANTHER" id="PTHR37305:SF1">
    <property type="entry name" value="MEMBRANE PROTEIN"/>
    <property type="match status" value="1"/>
</dbReference>
<proteinExistence type="predicted"/>
<feature type="transmembrane region" description="Helical" evidence="1">
    <location>
        <begin position="231"/>
        <end position="251"/>
    </location>
</feature>
<evidence type="ECO:0000256" key="1">
    <source>
        <dbReference type="SAM" id="Phobius"/>
    </source>
</evidence>
<evidence type="ECO:0000313" key="3">
    <source>
        <dbReference type="Proteomes" id="UP001597249"/>
    </source>
</evidence>
<dbReference type="EMBL" id="JBHTMO010000041">
    <property type="protein sequence ID" value="MFD1394162.1"/>
    <property type="molecule type" value="Genomic_DNA"/>
</dbReference>
<gene>
    <name evidence="2" type="ORF">ACFQ3L_11340</name>
</gene>
<keyword evidence="1" id="KW-0472">Membrane</keyword>
<keyword evidence="3" id="KW-1185">Reference proteome</keyword>
<evidence type="ECO:0000313" key="2">
    <source>
        <dbReference type="EMBL" id="MFD1394162.1"/>
    </source>
</evidence>
<feature type="transmembrane region" description="Helical" evidence="1">
    <location>
        <begin position="172"/>
        <end position="196"/>
    </location>
</feature>
<feature type="transmembrane region" description="Helical" evidence="1">
    <location>
        <begin position="143"/>
        <end position="165"/>
    </location>
</feature>
<sequence>MGTLIKEEVYKQFHKRGWLIAACIMVLGEIGFGLLGKAQPTWFSARSLAASDYVAGGLVLFIAIASTASIVSMEYQYGTMKQILYRQYYRSQVFVAKVITVLLQLAFLQVLASGTNVVLTLILHPSFDWGGNAANGEVFWQTYLKSLGGSMLQYILLLSVVLLLSTLFKSNAAAIATGLVGYFLVTLAAALLLMAIEQYHFLKWNPFTFLLAGSQILNPGMAQSTYMSTETMIAGSLVYSVIFGFIAYLSFRKRSI</sequence>
<dbReference type="RefSeq" id="WP_125586139.1">
    <property type="nucleotide sequence ID" value="NZ_JBHTMO010000041.1"/>
</dbReference>
<accession>A0ABW4BEZ6</accession>
<dbReference type="Proteomes" id="UP001597249">
    <property type="component" value="Unassembled WGS sequence"/>
</dbReference>
<dbReference type="Pfam" id="PF12730">
    <property type="entry name" value="ABC2_membrane_4"/>
    <property type="match status" value="1"/>
</dbReference>
<name>A0ABW4BEZ6_9LACO</name>
<comment type="caution">
    <text evidence="2">The sequence shown here is derived from an EMBL/GenBank/DDBJ whole genome shotgun (WGS) entry which is preliminary data.</text>
</comment>
<feature type="transmembrane region" description="Helical" evidence="1">
    <location>
        <begin position="55"/>
        <end position="73"/>
    </location>
</feature>
<dbReference type="PANTHER" id="PTHR37305">
    <property type="entry name" value="INTEGRAL MEMBRANE PROTEIN-RELATED"/>
    <property type="match status" value="1"/>
</dbReference>
<protein>
    <submittedName>
        <fullName evidence="2">ABC transporter permease</fullName>
    </submittedName>
</protein>
<keyword evidence="1" id="KW-0812">Transmembrane</keyword>
<keyword evidence="1" id="KW-1133">Transmembrane helix</keyword>
<feature type="transmembrane region" description="Helical" evidence="1">
    <location>
        <begin position="94"/>
        <end position="123"/>
    </location>
</feature>
<organism evidence="2 3">
    <name type="scientific">Lacticaseibacillus jixianensis</name>
    <dbReference type="NCBI Taxonomy" id="2486012"/>
    <lineage>
        <taxon>Bacteria</taxon>
        <taxon>Bacillati</taxon>
        <taxon>Bacillota</taxon>
        <taxon>Bacilli</taxon>
        <taxon>Lactobacillales</taxon>
        <taxon>Lactobacillaceae</taxon>
        <taxon>Lacticaseibacillus</taxon>
    </lineage>
</organism>
<feature type="transmembrane region" description="Helical" evidence="1">
    <location>
        <begin position="17"/>
        <end position="35"/>
    </location>
</feature>
<reference evidence="3" key="1">
    <citation type="journal article" date="2019" name="Int. J. Syst. Evol. Microbiol.">
        <title>The Global Catalogue of Microorganisms (GCM) 10K type strain sequencing project: providing services to taxonomists for standard genome sequencing and annotation.</title>
        <authorList>
            <consortium name="The Broad Institute Genomics Platform"/>
            <consortium name="The Broad Institute Genome Sequencing Center for Infectious Disease"/>
            <person name="Wu L."/>
            <person name="Ma J."/>
        </authorList>
    </citation>
    <scope>NUCLEOTIDE SEQUENCE [LARGE SCALE GENOMIC DNA]</scope>
    <source>
        <strain evidence="3">CCM 8911</strain>
    </source>
</reference>